<dbReference type="Pfam" id="PF00595">
    <property type="entry name" value="PDZ"/>
    <property type="match status" value="1"/>
</dbReference>
<dbReference type="PROSITE" id="PS50106">
    <property type="entry name" value="PDZ"/>
    <property type="match status" value="1"/>
</dbReference>
<feature type="compositionally biased region" description="Basic and acidic residues" evidence="1">
    <location>
        <begin position="455"/>
        <end position="464"/>
    </location>
</feature>
<dbReference type="InterPro" id="IPR036034">
    <property type="entry name" value="PDZ_sf"/>
</dbReference>
<proteinExistence type="predicted"/>
<sequence>MPLSSVLFGLASVVSVVAAQSEECYSAGGMLGAILVTIAAIVALLVLAYFLWRFYWKGRRGKHLVLVTDTEKGGDYAFDNPGFKEGTPIGRTGTKEDSNKQLRWQSWAPLSGLAVAGKPRALDDSYVGQPLMTVVPLRSHDFTGLGFNICGNMRDGIFVKDVLHRGPASESGRIVPGDRIESIRISFRHMVFEDALTILSYASPYEVQLEVENGSSSRPATLLRNKRASVSPAERICHPFYRSHSISDLIKINKSNPSKWANETAIADLSNGDLPKPAVIDTSPIEKMQKVGVRVLPPTINSETLRIEAEKSQNARNSVIESGQVSTLIKKSPSNTLTKPDKSPSNTLIKTRKSPIPLIKHTVSDFDEIDLSDGRDDKMSQGEGSRKNTPSPGLKETNVKSFLVKGYNNLKEKLHHAGLKLEKETEEELQPKKNDVPEENGIVESKSETVPVSKTQEKPVEKPEVCSSGEAQDIPEEVQKAGMAARNNRKSVIEDGKSWDRPVSDVLKDAERGRKDSISGDSSNEGDAASQKKSKRKAPPPPPTKPEDDLEPTKAPSETDEVDSKDSLSEKNNSMDSVDTDSEQGDKSGTTIELNSSHITVHHAPDSETSRKAASMGDLSRIGNDQPIVVLERAVSLDLADGTPGGGKKRKAPLPPQEEFSDDGGMTYSKEARIDSAVHTRLKHSSDFGRLEDAVKLNEHVSDEDSDQGVSGLSTPEPSLPMMISSTPMKHDFFIVPPSFDSQVNASKSSPSPPLSPASGLSGVHVSRCSWDLSVPESTTEQFVTAINGNNTEDEDDIPPELPTSPIPTYVTEIQVVTANKDGTQGFLENGQSELITRDDIFPKNIPEMSSFMTNNIHKPFSTFNNNPFSVSTRRSEVSVINSNQSDDMNSLPSLANLSDTMMAEVNQVSLSQPNSLDPILQGDLAMTIKDLRLPGTLIFSNENMSDEQILAMKSSPEPILIDTSQSKTQVSKPARSNVSVTSIRAGSSRIPIRAVPEPTQRKTKRENYVSFSSLNVSPANDKRHTNGSGENSITHIVLDSQK</sequence>
<feature type="signal peptide" evidence="3">
    <location>
        <begin position="1"/>
        <end position="19"/>
    </location>
</feature>
<feature type="region of interest" description="Disordered" evidence="1">
    <location>
        <begin position="369"/>
        <end position="399"/>
    </location>
</feature>
<organism evidence="5">
    <name type="scientific">Graphocephala atropunctata</name>
    <dbReference type="NCBI Taxonomy" id="36148"/>
    <lineage>
        <taxon>Eukaryota</taxon>
        <taxon>Metazoa</taxon>
        <taxon>Ecdysozoa</taxon>
        <taxon>Arthropoda</taxon>
        <taxon>Hexapoda</taxon>
        <taxon>Insecta</taxon>
        <taxon>Pterygota</taxon>
        <taxon>Neoptera</taxon>
        <taxon>Paraneoptera</taxon>
        <taxon>Hemiptera</taxon>
        <taxon>Auchenorrhyncha</taxon>
        <taxon>Membracoidea</taxon>
        <taxon>Cicadellidae</taxon>
        <taxon>Cicadellinae</taxon>
        <taxon>Cicadellini</taxon>
        <taxon>Graphocephala</taxon>
    </lineage>
</organism>
<name>A0A1B6M3H7_9HEMI</name>
<protein>
    <recommendedName>
        <fullName evidence="4">PDZ domain-containing protein</fullName>
    </recommendedName>
</protein>
<evidence type="ECO:0000313" key="5">
    <source>
        <dbReference type="EMBL" id="JAT30444.1"/>
    </source>
</evidence>
<dbReference type="CDD" id="cd00136">
    <property type="entry name" value="PDZ_canonical"/>
    <property type="match status" value="1"/>
</dbReference>
<feature type="region of interest" description="Disordered" evidence="1">
    <location>
        <begin position="992"/>
        <end position="1043"/>
    </location>
</feature>
<dbReference type="EMBL" id="GEBQ01009533">
    <property type="protein sequence ID" value="JAT30444.1"/>
    <property type="molecule type" value="Transcribed_RNA"/>
</dbReference>
<feature type="compositionally biased region" description="Basic and acidic residues" evidence="1">
    <location>
        <begin position="491"/>
        <end position="518"/>
    </location>
</feature>
<gene>
    <name evidence="5" type="ORF">g.24274</name>
</gene>
<keyword evidence="3" id="KW-0732">Signal</keyword>
<evidence type="ECO:0000256" key="3">
    <source>
        <dbReference type="SAM" id="SignalP"/>
    </source>
</evidence>
<keyword evidence="2" id="KW-0472">Membrane</keyword>
<keyword evidence="2" id="KW-0812">Transmembrane</keyword>
<dbReference type="SMART" id="SM00228">
    <property type="entry name" value="PDZ"/>
    <property type="match status" value="1"/>
</dbReference>
<evidence type="ECO:0000259" key="4">
    <source>
        <dbReference type="PROSITE" id="PS50106"/>
    </source>
</evidence>
<evidence type="ECO:0000256" key="2">
    <source>
        <dbReference type="SAM" id="Phobius"/>
    </source>
</evidence>
<feature type="region of interest" description="Disordered" evidence="1">
    <location>
        <begin position="742"/>
        <end position="761"/>
    </location>
</feature>
<feature type="compositionally biased region" description="Basic and acidic residues" evidence="1">
    <location>
        <begin position="372"/>
        <end position="386"/>
    </location>
</feature>
<keyword evidence="2" id="KW-1133">Transmembrane helix</keyword>
<feature type="region of interest" description="Disordered" evidence="1">
    <location>
        <begin position="419"/>
        <end position="672"/>
    </location>
</feature>
<dbReference type="InterPro" id="IPR001478">
    <property type="entry name" value="PDZ"/>
</dbReference>
<feature type="compositionally biased region" description="Polar residues" evidence="1">
    <location>
        <begin position="314"/>
        <end position="349"/>
    </location>
</feature>
<feature type="compositionally biased region" description="Polar residues" evidence="1">
    <location>
        <begin position="1010"/>
        <end position="1019"/>
    </location>
</feature>
<feature type="chain" id="PRO_5008587813" description="PDZ domain-containing protein" evidence="3">
    <location>
        <begin position="20"/>
        <end position="1043"/>
    </location>
</feature>
<feature type="compositionally biased region" description="Polar residues" evidence="1">
    <location>
        <begin position="587"/>
        <end position="599"/>
    </location>
</feature>
<dbReference type="AlphaFoldDB" id="A0A1B6M3H7"/>
<feature type="transmembrane region" description="Helical" evidence="2">
    <location>
        <begin position="29"/>
        <end position="52"/>
    </location>
</feature>
<feature type="compositionally biased region" description="Basic and acidic residues" evidence="1">
    <location>
        <begin position="419"/>
        <end position="436"/>
    </location>
</feature>
<accession>A0A1B6M3H7</accession>
<feature type="domain" description="PDZ" evidence="4">
    <location>
        <begin position="134"/>
        <end position="199"/>
    </location>
</feature>
<dbReference type="SUPFAM" id="SSF50156">
    <property type="entry name" value="PDZ domain-like"/>
    <property type="match status" value="1"/>
</dbReference>
<evidence type="ECO:0000256" key="1">
    <source>
        <dbReference type="SAM" id="MobiDB-lite"/>
    </source>
</evidence>
<dbReference type="Gene3D" id="2.30.42.10">
    <property type="match status" value="1"/>
</dbReference>
<feature type="region of interest" description="Disordered" evidence="1">
    <location>
        <begin position="309"/>
        <end position="353"/>
    </location>
</feature>
<reference evidence="5" key="1">
    <citation type="submission" date="2015-11" db="EMBL/GenBank/DDBJ databases">
        <title>De novo transcriptome assembly of four potential Pierce s Disease insect vectors from Arizona vineyards.</title>
        <authorList>
            <person name="Tassone E.E."/>
        </authorList>
    </citation>
    <scope>NUCLEOTIDE SEQUENCE</scope>
</reference>